<dbReference type="Pfam" id="PF00528">
    <property type="entry name" value="BPD_transp_1"/>
    <property type="match status" value="1"/>
</dbReference>
<dbReference type="SUPFAM" id="SSF161098">
    <property type="entry name" value="MetI-like"/>
    <property type="match status" value="1"/>
</dbReference>
<dbReference type="Proteomes" id="UP000287547">
    <property type="component" value="Unassembled WGS sequence"/>
</dbReference>
<name>A0A428ZUB2_KIBAR</name>
<evidence type="ECO:0000313" key="10">
    <source>
        <dbReference type="Proteomes" id="UP000287547"/>
    </source>
</evidence>
<evidence type="ECO:0000256" key="4">
    <source>
        <dbReference type="ARBA" id="ARBA00022692"/>
    </source>
</evidence>
<feature type="transmembrane region" description="Helical" evidence="7">
    <location>
        <begin position="144"/>
        <end position="165"/>
    </location>
</feature>
<accession>A0A428ZUB2</accession>
<feature type="transmembrane region" description="Helical" evidence="7">
    <location>
        <begin position="12"/>
        <end position="30"/>
    </location>
</feature>
<evidence type="ECO:0000313" key="9">
    <source>
        <dbReference type="EMBL" id="RSM91635.1"/>
    </source>
</evidence>
<feature type="domain" description="ABC transmembrane type-1" evidence="8">
    <location>
        <begin position="97"/>
        <end position="299"/>
    </location>
</feature>
<comment type="subcellular location">
    <subcellularLocation>
        <location evidence="1 7">Cell membrane</location>
        <topology evidence="1 7">Multi-pass membrane protein</topology>
    </subcellularLocation>
</comment>
<dbReference type="InterPro" id="IPR035906">
    <property type="entry name" value="MetI-like_sf"/>
</dbReference>
<protein>
    <submittedName>
        <fullName evidence="9">ABC transporter permease</fullName>
    </submittedName>
</protein>
<dbReference type="GO" id="GO:0005886">
    <property type="term" value="C:plasma membrane"/>
    <property type="evidence" value="ECO:0007669"/>
    <property type="project" value="UniProtKB-SubCell"/>
</dbReference>
<proteinExistence type="inferred from homology"/>
<keyword evidence="6 7" id="KW-0472">Membrane</keyword>
<dbReference type="PROSITE" id="PS50928">
    <property type="entry name" value="ABC_TM1"/>
    <property type="match status" value="1"/>
</dbReference>
<dbReference type="InterPro" id="IPR000515">
    <property type="entry name" value="MetI-like"/>
</dbReference>
<comment type="similarity">
    <text evidence="7">Belongs to the binding-protein-dependent transport system permease family.</text>
</comment>
<dbReference type="CDD" id="cd06261">
    <property type="entry name" value="TM_PBP2"/>
    <property type="match status" value="1"/>
</dbReference>
<dbReference type="Gene3D" id="1.10.3720.10">
    <property type="entry name" value="MetI-like"/>
    <property type="match status" value="1"/>
</dbReference>
<dbReference type="Pfam" id="PF19300">
    <property type="entry name" value="BPD_transp_1_N"/>
    <property type="match status" value="1"/>
</dbReference>
<organism evidence="9 10">
    <name type="scientific">Kibdelosporangium aridum</name>
    <dbReference type="NCBI Taxonomy" id="2030"/>
    <lineage>
        <taxon>Bacteria</taxon>
        <taxon>Bacillati</taxon>
        <taxon>Actinomycetota</taxon>
        <taxon>Actinomycetes</taxon>
        <taxon>Pseudonocardiales</taxon>
        <taxon>Pseudonocardiaceae</taxon>
        <taxon>Kibdelosporangium</taxon>
    </lineage>
</organism>
<dbReference type="PANTHER" id="PTHR43163">
    <property type="entry name" value="DIPEPTIDE TRANSPORT SYSTEM PERMEASE PROTEIN DPPB-RELATED"/>
    <property type="match status" value="1"/>
</dbReference>
<evidence type="ECO:0000256" key="1">
    <source>
        <dbReference type="ARBA" id="ARBA00004651"/>
    </source>
</evidence>
<evidence type="ECO:0000259" key="8">
    <source>
        <dbReference type="PROSITE" id="PS50928"/>
    </source>
</evidence>
<evidence type="ECO:0000256" key="6">
    <source>
        <dbReference type="ARBA" id="ARBA00023136"/>
    </source>
</evidence>
<dbReference type="PANTHER" id="PTHR43163:SF3">
    <property type="entry name" value="PEPTIDE ABC TRANSPORTER PERMEASE PROTEIN"/>
    <property type="match status" value="1"/>
</dbReference>
<sequence>MVTVLLRRFGGLVLTLVISSFVIFAGMYAAPGDPVTFLIGNPENLTPDRIAAVRAEYHLDQPFLAQYALWATGVLRGDLGTSMFYQQPVSDLLSSRLPMTLTLVAMASVLFILIGVGFGVLSALRRGTAVDSAVTGFTTFINSVPNFVIGLVLVAIFAVQLRWFPVAGDGEGFADRLYHLTLPAISLALGSIALISRVTRQTMVEQQSLDHVEAARSYGLSTRQIVLRHVLRNSLGPVVTMCGLVVAGMLAGTVVIESVFGLNGLGGLLVEAINTHDFPVVQAILLYMVIGYMVVTILVDLAYPLLDPRSLARSDRS</sequence>
<comment type="caution">
    <text evidence="9">The sequence shown here is derived from an EMBL/GenBank/DDBJ whole genome shotgun (WGS) entry which is preliminary data.</text>
</comment>
<keyword evidence="5 7" id="KW-1133">Transmembrane helix</keyword>
<dbReference type="GO" id="GO:0055085">
    <property type="term" value="P:transmembrane transport"/>
    <property type="evidence" value="ECO:0007669"/>
    <property type="project" value="InterPro"/>
</dbReference>
<evidence type="ECO:0000256" key="5">
    <source>
        <dbReference type="ARBA" id="ARBA00022989"/>
    </source>
</evidence>
<evidence type="ECO:0000256" key="7">
    <source>
        <dbReference type="RuleBase" id="RU363032"/>
    </source>
</evidence>
<dbReference type="InterPro" id="IPR045621">
    <property type="entry name" value="BPD_transp_1_N"/>
</dbReference>
<dbReference type="AlphaFoldDB" id="A0A428ZUB2"/>
<evidence type="ECO:0000256" key="2">
    <source>
        <dbReference type="ARBA" id="ARBA00022448"/>
    </source>
</evidence>
<keyword evidence="2 7" id="KW-0813">Transport</keyword>
<feature type="transmembrane region" description="Helical" evidence="7">
    <location>
        <begin position="280"/>
        <end position="306"/>
    </location>
</feature>
<dbReference type="RefSeq" id="WP_037260353.1">
    <property type="nucleotide sequence ID" value="NZ_QHKI01000001.1"/>
</dbReference>
<feature type="transmembrane region" description="Helical" evidence="7">
    <location>
        <begin position="101"/>
        <end position="124"/>
    </location>
</feature>
<dbReference type="OrthoDB" id="9778910at2"/>
<reference evidence="9 10" key="1">
    <citation type="submission" date="2018-05" db="EMBL/GenBank/DDBJ databases">
        <title>Evolution of GPA BGCs.</title>
        <authorList>
            <person name="Waglechner N."/>
            <person name="Wright G.D."/>
        </authorList>
    </citation>
    <scope>NUCLEOTIDE SEQUENCE [LARGE SCALE GENOMIC DNA]</scope>
    <source>
        <strain evidence="9 10">A82846</strain>
    </source>
</reference>
<feature type="transmembrane region" description="Helical" evidence="7">
    <location>
        <begin position="238"/>
        <end position="260"/>
    </location>
</feature>
<keyword evidence="3" id="KW-1003">Cell membrane</keyword>
<feature type="transmembrane region" description="Helical" evidence="7">
    <location>
        <begin position="177"/>
        <end position="195"/>
    </location>
</feature>
<keyword evidence="4 7" id="KW-0812">Transmembrane</keyword>
<dbReference type="EMBL" id="QHKI01000001">
    <property type="protein sequence ID" value="RSM91635.1"/>
    <property type="molecule type" value="Genomic_DNA"/>
</dbReference>
<evidence type="ECO:0000256" key="3">
    <source>
        <dbReference type="ARBA" id="ARBA00022475"/>
    </source>
</evidence>
<gene>
    <name evidence="9" type="ORF">DMH04_01260</name>
</gene>